<dbReference type="InterPro" id="IPR012337">
    <property type="entry name" value="RNaseH-like_sf"/>
</dbReference>
<proteinExistence type="predicted"/>
<name>A0ABY9AZ12_9CHLR</name>
<dbReference type="Pfam" id="PF13683">
    <property type="entry name" value="rve_3"/>
    <property type="match status" value="1"/>
</dbReference>
<organism evidence="2 3">
    <name type="scientific">Candidatus Chlorohelix allophototropha</name>
    <dbReference type="NCBI Taxonomy" id="3003348"/>
    <lineage>
        <taxon>Bacteria</taxon>
        <taxon>Bacillati</taxon>
        <taxon>Chloroflexota</taxon>
        <taxon>Chloroflexia</taxon>
        <taxon>Candidatus Chloroheliales</taxon>
        <taxon>Candidatus Chloroheliaceae</taxon>
        <taxon>Candidatus Chlorohelix</taxon>
    </lineage>
</organism>
<accession>A0ABY9AZ12</accession>
<evidence type="ECO:0000313" key="3">
    <source>
        <dbReference type="Proteomes" id="UP001431572"/>
    </source>
</evidence>
<dbReference type="SUPFAM" id="SSF53098">
    <property type="entry name" value="Ribonuclease H-like"/>
    <property type="match status" value="1"/>
</dbReference>
<feature type="domain" description="Integrase catalytic" evidence="1">
    <location>
        <begin position="1"/>
        <end position="51"/>
    </location>
</feature>
<reference evidence="2" key="1">
    <citation type="journal article" date="2024" name="Nature">
        <title>Anoxygenic phototroph of the Chloroflexota uses a type I reaction centre.</title>
        <authorList>
            <person name="Tsuji J.M."/>
            <person name="Shaw N.A."/>
            <person name="Nagashima S."/>
            <person name="Venkiteswaran J.J."/>
            <person name="Schiff S.L."/>
            <person name="Watanabe T."/>
            <person name="Fukui M."/>
            <person name="Hanada S."/>
            <person name="Tank M."/>
            <person name="Neufeld J.D."/>
        </authorList>
    </citation>
    <scope>NUCLEOTIDE SEQUENCE</scope>
    <source>
        <strain evidence="2">L227-S17</strain>
    </source>
</reference>
<keyword evidence="3" id="KW-1185">Reference proteome</keyword>
<evidence type="ECO:0000313" key="2">
    <source>
        <dbReference type="EMBL" id="WJW66130.1"/>
    </source>
</evidence>
<dbReference type="InterPro" id="IPR001584">
    <property type="entry name" value="Integrase_cat-core"/>
</dbReference>
<sequence>MERYNGSFGRECLAALQPQTLAQVREVTAQYRQHYNYERPHQGLSCGNKPPRVAFAELPVLKSLPLIVNPDGWIKSCHGLRYLRKADHKGTVRVDKHHYYVGKELAGKYVQAEVDGVQGQLVFWNEQREVKRVAIKGLIGQELGYEEFLKLRLKEAKSERRLAGMRTRARQGIAFDS</sequence>
<gene>
    <name evidence="2" type="ORF">OZ401_001919</name>
</gene>
<protein>
    <submittedName>
        <fullName evidence="2">Transposase</fullName>
    </submittedName>
</protein>
<dbReference type="EMBL" id="CP128399">
    <property type="protein sequence ID" value="WJW66130.1"/>
    <property type="molecule type" value="Genomic_DNA"/>
</dbReference>
<dbReference type="Proteomes" id="UP001431572">
    <property type="component" value="Chromosome 1"/>
</dbReference>
<evidence type="ECO:0000259" key="1">
    <source>
        <dbReference type="Pfam" id="PF13683"/>
    </source>
</evidence>